<dbReference type="EMBL" id="BMAW01088058">
    <property type="protein sequence ID" value="GFS32879.1"/>
    <property type="molecule type" value="Genomic_DNA"/>
</dbReference>
<name>A0A8X6K9B5_NEPPI</name>
<evidence type="ECO:0000313" key="1">
    <source>
        <dbReference type="EMBL" id="GFS32879.1"/>
    </source>
</evidence>
<keyword evidence="2" id="KW-1185">Reference proteome</keyword>
<evidence type="ECO:0000313" key="2">
    <source>
        <dbReference type="Proteomes" id="UP000887013"/>
    </source>
</evidence>
<reference evidence="1" key="1">
    <citation type="submission" date="2020-08" db="EMBL/GenBank/DDBJ databases">
        <title>Multicomponent nature underlies the extraordinary mechanical properties of spider dragline silk.</title>
        <authorList>
            <person name="Kono N."/>
            <person name="Nakamura H."/>
            <person name="Mori M."/>
            <person name="Yoshida Y."/>
            <person name="Ohtoshi R."/>
            <person name="Malay A.D."/>
            <person name="Moran D.A.P."/>
            <person name="Tomita M."/>
            <person name="Numata K."/>
            <person name="Arakawa K."/>
        </authorList>
    </citation>
    <scope>NUCLEOTIDE SEQUENCE</scope>
</reference>
<comment type="caution">
    <text evidence="1">The sequence shown here is derived from an EMBL/GenBank/DDBJ whole genome shotgun (WGS) entry which is preliminary data.</text>
</comment>
<dbReference type="AlphaFoldDB" id="A0A8X6K9B5"/>
<sequence length="78" mass="9139">MPLVDVKVITYWIPSDYLTNSDIPGSHMKSLLFEQTLKIYNATCLVNMDHQYRYVLLLSKKKVQTSFLQYNILKNPLT</sequence>
<proteinExistence type="predicted"/>
<protein>
    <submittedName>
        <fullName evidence="1">Uncharacterized protein</fullName>
    </submittedName>
</protein>
<organism evidence="1 2">
    <name type="scientific">Nephila pilipes</name>
    <name type="common">Giant wood spider</name>
    <name type="synonym">Nephila maculata</name>
    <dbReference type="NCBI Taxonomy" id="299642"/>
    <lineage>
        <taxon>Eukaryota</taxon>
        <taxon>Metazoa</taxon>
        <taxon>Ecdysozoa</taxon>
        <taxon>Arthropoda</taxon>
        <taxon>Chelicerata</taxon>
        <taxon>Arachnida</taxon>
        <taxon>Araneae</taxon>
        <taxon>Araneomorphae</taxon>
        <taxon>Entelegynae</taxon>
        <taxon>Araneoidea</taxon>
        <taxon>Nephilidae</taxon>
        <taxon>Nephila</taxon>
    </lineage>
</organism>
<gene>
    <name evidence="1" type="ORF">NPIL_388961</name>
</gene>
<accession>A0A8X6K9B5</accession>
<dbReference type="Proteomes" id="UP000887013">
    <property type="component" value="Unassembled WGS sequence"/>
</dbReference>